<feature type="compositionally biased region" description="Basic and acidic residues" evidence="8">
    <location>
        <begin position="875"/>
        <end position="889"/>
    </location>
</feature>
<keyword evidence="11" id="KW-1185">Reference proteome</keyword>
<reference evidence="10" key="1">
    <citation type="submission" date="2023-11" db="EMBL/GenBank/DDBJ databases">
        <title>Genome assemblies of two species of porcelain crab, Petrolisthes cinctipes and Petrolisthes manimaculis (Anomura: Porcellanidae).</title>
        <authorList>
            <person name="Angst P."/>
        </authorList>
    </citation>
    <scope>NUCLEOTIDE SEQUENCE</scope>
    <source>
        <strain evidence="10">PB745_02</strain>
        <tissue evidence="10">Gill</tissue>
    </source>
</reference>
<dbReference type="Gene3D" id="2.60.40.60">
    <property type="entry name" value="Cadherins"/>
    <property type="match status" value="1"/>
</dbReference>
<keyword evidence="5" id="KW-1133">Transmembrane helix</keyword>
<feature type="region of interest" description="Disordered" evidence="8">
    <location>
        <begin position="657"/>
        <end position="676"/>
    </location>
</feature>
<feature type="compositionally biased region" description="Basic and acidic residues" evidence="8">
    <location>
        <begin position="693"/>
        <end position="714"/>
    </location>
</feature>
<feature type="region of interest" description="Disordered" evidence="8">
    <location>
        <begin position="555"/>
        <end position="579"/>
    </location>
</feature>
<accession>A0AAE1NL01</accession>
<keyword evidence="4 7" id="KW-0106">Calcium</keyword>
<evidence type="ECO:0000256" key="4">
    <source>
        <dbReference type="ARBA" id="ARBA00022837"/>
    </source>
</evidence>
<feature type="region of interest" description="Disordered" evidence="8">
    <location>
        <begin position="857"/>
        <end position="932"/>
    </location>
</feature>
<dbReference type="InterPro" id="IPR015919">
    <property type="entry name" value="Cadherin-like_sf"/>
</dbReference>
<feature type="region of interest" description="Disordered" evidence="8">
    <location>
        <begin position="503"/>
        <end position="526"/>
    </location>
</feature>
<dbReference type="PROSITE" id="PS50268">
    <property type="entry name" value="CADHERIN_2"/>
    <property type="match status" value="2"/>
</dbReference>
<keyword evidence="6" id="KW-0472">Membrane</keyword>
<evidence type="ECO:0000256" key="8">
    <source>
        <dbReference type="SAM" id="MobiDB-lite"/>
    </source>
</evidence>
<evidence type="ECO:0000256" key="5">
    <source>
        <dbReference type="ARBA" id="ARBA00022989"/>
    </source>
</evidence>
<dbReference type="SUPFAM" id="SSF49313">
    <property type="entry name" value="Cadherin-like"/>
    <property type="match status" value="1"/>
</dbReference>
<comment type="caution">
    <text evidence="10">The sequence shown here is derived from an EMBL/GenBank/DDBJ whole genome shotgun (WGS) entry which is preliminary data.</text>
</comment>
<dbReference type="EMBL" id="JAWZYT010005174">
    <property type="protein sequence ID" value="KAK4291356.1"/>
    <property type="molecule type" value="Genomic_DNA"/>
</dbReference>
<evidence type="ECO:0000259" key="9">
    <source>
        <dbReference type="PROSITE" id="PS50268"/>
    </source>
</evidence>
<keyword evidence="2" id="KW-0812">Transmembrane</keyword>
<name>A0AAE1NL01_9EUCA</name>
<feature type="region of interest" description="Disordered" evidence="8">
    <location>
        <begin position="681"/>
        <end position="715"/>
    </location>
</feature>
<feature type="compositionally biased region" description="Basic and acidic residues" evidence="8">
    <location>
        <begin position="418"/>
        <end position="433"/>
    </location>
</feature>
<feature type="compositionally biased region" description="Basic and acidic residues" evidence="8">
    <location>
        <begin position="254"/>
        <end position="368"/>
    </location>
</feature>
<feature type="compositionally biased region" description="Basic and acidic residues" evidence="8">
    <location>
        <begin position="900"/>
        <end position="916"/>
    </location>
</feature>
<feature type="compositionally biased region" description="Polar residues" evidence="8">
    <location>
        <begin position="510"/>
        <end position="519"/>
    </location>
</feature>
<organism evidence="10 11">
    <name type="scientific">Petrolisthes manimaculis</name>
    <dbReference type="NCBI Taxonomy" id="1843537"/>
    <lineage>
        <taxon>Eukaryota</taxon>
        <taxon>Metazoa</taxon>
        <taxon>Ecdysozoa</taxon>
        <taxon>Arthropoda</taxon>
        <taxon>Crustacea</taxon>
        <taxon>Multicrustacea</taxon>
        <taxon>Malacostraca</taxon>
        <taxon>Eumalacostraca</taxon>
        <taxon>Eucarida</taxon>
        <taxon>Decapoda</taxon>
        <taxon>Pleocyemata</taxon>
        <taxon>Anomura</taxon>
        <taxon>Galatheoidea</taxon>
        <taxon>Porcellanidae</taxon>
        <taxon>Petrolisthes</taxon>
    </lineage>
</organism>
<proteinExistence type="predicted"/>
<feature type="domain" description="Cadherin" evidence="9">
    <location>
        <begin position="89"/>
        <end position="181"/>
    </location>
</feature>
<evidence type="ECO:0000313" key="11">
    <source>
        <dbReference type="Proteomes" id="UP001292094"/>
    </source>
</evidence>
<dbReference type="GO" id="GO:0005509">
    <property type="term" value="F:calcium ion binding"/>
    <property type="evidence" value="ECO:0007669"/>
    <property type="project" value="UniProtKB-UniRule"/>
</dbReference>
<comment type="subcellular location">
    <subcellularLocation>
        <location evidence="1">Membrane</location>
    </subcellularLocation>
</comment>
<feature type="region of interest" description="Disordered" evidence="8">
    <location>
        <begin position="458"/>
        <end position="482"/>
    </location>
</feature>
<evidence type="ECO:0000256" key="3">
    <source>
        <dbReference type="ARBA" id="ARBA00022737"/>
    </source>
</evidence>
<evidence type="ECO:0000256" key="1">
    <source>
        <dbReference type="ARBA" id="ARBA00004370"/>
    </source>
</evidence>
<feature type="compositionally biased region" description="Basic and acidic residues" evidence="8">
    <location>
        <begin position="467"/>
        <end position="482"/>
    </location>
</feature>
<feature type="region of interest" description="Disordered" evidence="8">
    <location>
        <begin position="243"/>
        <end position="368"/>
    </location>
</feature>
<keyword evidence="3" id="KW-0677">Repeat</keyword>
<dbReference type="InterPro" id="IPR002126">
    <property type="entry name" value="Cadherin-like_dom"/>
</dbReference>
<dbReference type="Proteomes" id="UP001292094">
    <property type="component" value="Unassembled WGS sequence"/>
</dbReference>
<dbReference type="CDD" id="cd11304">
    <property type="entry name" value="Cadherin_repeat"/>
    <property type="match status" value="1"/>
</dbReference>
<protein>
    <recommendedName>
        <fullName evidence="9">Cadherin domain-containing protein</fullName>
    </recommendedName>
</protein>
<dbReference type="PROSITE" id="PS00232">
    <property type="entry name" value="CADHERIN_1"/>
    <property type="match status" value="1"/>
</dbReference>
<evidence type="ECO:0000256" key="2">
    <source>
        <dbReference type="ARBA" id="ARBA00022692"/>
    </source>
</evidence>
<dbReference type="PRINTS" id="PR00205">
    <property type="entry name" value="CADHERIN"/>
</dbReference>
<dbReference type="AlphaFoldDB" id="A0AAE1NL01"/>
<dbReference type="PANTHER" id="PTHR24026:SF126">
    <property type="entry name" value="PROTOCADHERIN FAT 4"/>
    <property type="match status" value="1"/>
</dbReference>
<gene>
    <name evidence="10" type="ORF">Pmani_035807</name>
</gene>
<evidence type="ECO:0000256" key="6">
    <source>
        <dbReference type="ARBA" id="ARBA00023136"/>
    </source>
</evidence>
<feature type="region of interest" description="Disordered" evidence="8">
    <location>
        <begin position="1047"/>
        <end position="1067"/>
    </location>
</feature>
<feature type="compositionally biased region" description="Gly residues" evidence="8">
    <location>
        <begin position="1049"/>
        <end position="1065"/>
    </location>
</feature>
<evidence type="ECO:0000256" key="7">
    <source>
        <dbReference type="PROSITE-ProRule" id="PRU00043"/>
    </source>
</evidence>
<dbReference type="InterPro" id="IPR020894">
    <property type="entry name" value="Cadherin_CS"/>
</dbReference>
<feature type="domain" description="Cadherin" evidence="9">
    <location>
        <begin position="59"/>
        <end position="87"/>
    </location>
</feature>
<dbReference type="GO" id="GO:0007156">
    <property type="term" value="P:homophilic cell adhesion via plasma membrane adhesion molecules"/>
    <property type="evidence" value="ECO:0007669"/>
    <property type="project" value="InterPro"/>
</dbReference>
<dbReference type="GO" id="GO:0005886">
    <property type="term" value="C:plasma membrane"/>
    <property type="evidence" value="ECO:0007669"/>
    <property type="project" value="UniProtKB-SubCell"/>
</dbReference>
<dbReference type="PANTHER" id="PTHR24026">
    <property type="entry name" value="FAT ATYPICAL CADHERIN-RELATED"/>
    <property type="match status" value="1"/>
</dbReference>
<sequence>MFREANFRWENVIKSCESNFPKAAATTKSSRPFLKANQEEPLNFAGANFTILERHHELVVAAEAGGATVHAIVQVRVADVNDNAPHFLQPDPYFTVIEEDDRDLPSVVTKVEARDRDRQDQLGLHYTLSGDGVDGYSPEDAYFTINPRTGELIQQRALDRDAPRGKEVWKVKIQVRDGQEPWPTLQEDSLSSSGVRIRRHGNAVEAERRNNNRGGYRESINEGYIRRIEGLARNRTDEGVLGYKEDVTSSSGRGEGEIKRKDVVMREKREEGEYERTADNGDRKWKDEEVQAQRRGEGERERRGEGDIERRIEGDTYKSKNEKEKQRGGKGMEKRTNQGEKEWRRRRRNVEQETDGKITGKRQSEGNHRIITTLATSTAMRERGDRTIITDILRDTEHQLTIPETPSTKQTTKRVTKSKTDPEDHTHTRIKSHDHVSATRLKGEIGINVLTPSHYIGHNNTSVLKPRGMDEASDRSKPESLHLEKNSHRTVYDPLHLYTQGTISKPELPSSKTHANTTPLKPYDTRIMKTPSITPREETSINVPRHNIAREEEAHPTRRKFVDTSTREKHNVGEDDKKTHHDYTKHVDTITLNNKNIINQNMYGLDIKTGSNETLHLGSTTTKVHDSTLSQNLNRVYQAVNTSTLYTHELRWETKHPVTDGESLKQNASKNAKKSTLRKLWLKNHPFSTKSQRNSDSETPKVTRKTTESTEEKLANSADIQQEIVVLKHGNSSLQINDNLSATHTSDCSNVESINYSDIHTFNSSNMAKVMTSSLPTPLGKSPSRDPGVLNYVYRSSTTPHWVKANSRNGLHHIISKRGLRESTGTHTLSLDTNLNNTSLDDKVGLDDATERVTNKTNARIEFSKPTHRSVSLRSPRDNDKPRNPRDVSEVSYNTRHPFTRRDHYTSRVLQREHFNPRNIPADNYNPRDNSTGYYTSRDLYTGPYNPTYISGNPHDSYNKPRDHYNPRSIPEHQPLSNDHQHRHLDNTKMTHRDHIMRSVLPRSARDIPRDRYTSDHYGDYEDMDSGGGGGCEDVSVFGGEYWNATTSSGGGGRWRNGGGRGRGGNSRVHLVETTVTMMVKDINDNPPVFPNTTMFGEVQENGPIGEYQ</sequence>
<evidence type="ECO:0000313" key="10">
    <source>
        <dbReference type="EMBL" id="KAK4291356.1"/>
    </source>
</evidence>
<feature type="region of interest" description="Disordered" evidence="8">
    <location>
        <begin position="404"/>
        <end position="433"/>
    </location>
</feature>